<evidence type="ECO:0000256" key="4">
    <source>
        <dbReference type="ARBA" id="ARBA00005072"/>
    </source>
</evidence>
<evidence type="ECO:0000256" key="16">
    <source>
        <dbReference type="RuleBase" id="RU004516"/>
    </source>
</evidence>
<dbReference type="NCBIfam" id="NF009897">
    <property type="entry name" value="PRK13357.1"/>
    <property type="match status" value="1"/>
</dbReference>
<comment type="catalytic activity">
    <reaction evidence="13 17">
        <text>L-leucine + 2-oxoglutarate = 4-methyl-2-oxopentanoate + L-glutamate</text>
        <dbReference type="Rhea" id="RHEA:18321"/>
        <dbReference type="ChEBI" id="CHEBI:16810"/>
        <dbReference type="ChEBI" id="CHEBI:17865"/>
        <dbReference type="ChEBI" id="CHEBI:29985"/>
        <dbReference type="ChEBI" id="CHEBI:57427"/>
        <dbReference type="EC" id="2.6.1.42"/>
    </reaction>
</comment>
<comment type="catalytic activity">
    <reaction evidence="11 17">
        <text>L-valine + 2-oxoglutarate = 3-methyl-2-oxobutanoate + L-glutamate</text>
        <dbReference type="Rhea" id="RHEA:24813"/>
        <dbReference type="ChEBI" id="CHEBI:11851"/>
        <dbReference type="ChEBI" id="CHEBI:16810"/>
        <dbReference type="ChEBI" id="CHEBI:29985"/>
        <dbReference type="ChEBI" id="CHEBI:57762"/>
        <dbReference type="EC" id="2.6.1.42"/>
    </reaction>
</comment>
<dbReference type="InterPro" id="IPR001544">
    <property type="entry name" value="Aminotrans_IV"/>
</dbReference>
<evidence type="ECO:0000256" key="3">
    <source>
        <dbReference type="ARBA" id="ARBA00004931"/>
    </source>
</evidence>
<dbReference type="InterPro" id="IPR043131">
    <property type="entry name" value="BCAT-like_N"/>
</dbReference>
<dbReference type="PANTHER" id="PTHR11825:SF44">
    <property type="entry name" value="BRANCHED-CHAIN-AMINO-ACID AMINOTRANSFERASE"/>
    <property type="match status" value="1"/>
</dbReference>
<evidence type="ECO:0000256" key="11">
    <source>
        <dbReference type="ARBA" id="ARBA00048212"/>
    </source>
</evidence>
<evidence type="ECO:0000256" key="18">
    <source>
        <dbReference type="RuleBase" id="RU004519"/>
    </source>
</evidence>
<evidence type="ECO:0000256" key="8">
    <source>
        <dbReference type="ARBA" id="ARBA00022679"/>
    </source>
</evidence>
<dbReference type="OrthoDB" id="9804984at2"/>
<evidence type="ECO:0000256" key="15">
    <source>
        <dbReference type="RuleBase" id="RU004106"/>
    </source>
</evidence>
<comment type="catalytic activity">
    <reaction evidence="12 17">
        <text>L-isoleucine + 2-oxoglutarate = (S)-3-methyl-2-oxopentanoate + L-glutamate</text>
        <dbReference type="Rhea" id="RHEA:24801"/>
        <dbReference type="ChEBI" id="CHEBI:16810"/>
        <dbReference type="ChEBI" id="CHEBI:29985"/>
        <dbReference type="ChEBI" id="CHEBI:35146"/>
        <dbReference type="ChEBI" id="CHEBI:58045"/>
        <dbReference type="EC" id="2.6.1.42"/>
    </reaction>
</comment>
<dbReference type="InterPro" id="IPR043132">
    <property type="entry name" value="BCAT-like_C"/>
</dbReference>
<dbReference type="NCBIfam" id="TIGR01123">
    <property type="entry name" value="ilvE_II"/>
    <property type="match status" value="1"/>
</dbReference>
<evidence type="ECO:0000256" key="9">
    <source>
        <dbReference type="ARBA" id="ARBA00022898"/>
    </source>
</evidence>
<keyword evidence="8 17" id="KW-0808">Transferase</keyword>
<comment type="similarity">
    <text evidence="5 15">Belongs to the class-IV pyridoxal-phosphate-dependent aminotransferase family.</text>
</comment>
<dbReference type="UniPathway" id="UPA00048">
    <property type="reaction ID" value="UER00073"/>
</dbReference>
<name>A0A2V3WCD6_9BACI</name>
<dbReference type="InterPro" id="IPR036038">
    <property type="entry name" value="Aminotransferase-like"/>
</dbReference>
<dbReference type="Pfam" id="PF01063">
    <property type="entry name" value="Aminotran_4"/>
    <property type="match status" value="1"/>
</dbReference>
<keyword evidence="20" id="KW-1185">Reference proteome</keyword>
<keyword evidence="6 17" id="KW-0032">Aminotransferase</keyword>
<dbReference type="CDD" id="cd01557">
    <property type="entry name" value="BCAT_beta_family"/>
    <property type="match status" value="1"/>
</dbReference>
<dbReference type="InterPro" id="IPR033939">
    <property type="entry name" value="BCAT_family"/>
</dbReference>
<evidence type="ECO:0000256" key="10">
    <source>
        <dbReference type="ARBA" id="ARBA00023304"/>
    </source>
</evidence>
<dbReference type="Gene3D" id="3.20.10.10">
    <property type="entry name" value="D-amino Acid Aminotransferase, subunit A, domain 2"/>
    <property type="match status" value="1"/>
</dbReference>
<keyword evidence="7 17" id="KW-0028">Amino-acid biosynthesis</keyword>
<evidence type="ECO:0000256" key="17">
    <source>
        <dbReference type="RuleBase" id="RU004517"/>
    </source>
</evidence>
<dbReference type="Proteomes" id="UP000247922">
    <property type="component" value="Unassembled WGS sequence"/>
</dbReference>
<evidence type="ECO:0000313" key="19">
    <source>
        <dbReference type="EMBL" id="PXW91840.1"/>
    </source>
</evidence>
<dbReference type="GO" id="GO:0009099">
    <property type="term" value="P:L-valine biosynthetic process"/>
    <property type="evidence" value="ECO:0007669"/>
    <property type="project" value="UniProtKB-UniPathway"/>
</dbReference>
<evidence type="ECO:0000256" key="12">
    <source>
        <dbReference type="ARBA" id="ARBA00048798"/>
    </source>
</evidence>
<dbReference type="AlphaFoldDB" id="A0A2V3WCD6"/>
<dbReference type="PANTHER" id="PTHR11825">
    <property type="entry name" value="SUBGROUP IIII AMINOTRANSFERASE"/>
    <property type="match status" value="1"/>
</dbReference>
<comment type="caution">
    <text evidence="19">The sequence shown here is derived from an EMBL/GenBank/DDBJ whole genome shotgun (WGS) entry which is preliminary data.</text>
</comment>
<evidence type="ECO:0000256" key="7">
    <source>
        <dbReference type="ARBA" id="ARBA00022605"/>
    </source>
</evidence>
<proteinExistence type="inferred from homology"/>
<comment type="pathway">
    <text evidence="3 18">Amino-acid biosynthesis; L-valine biosynthesis; L-valine from pyruvate: step 4/4.</text>
</comment>
<comment type="cofactor">
    <cofactor evidence="1 16">
        <name>pyridoxal 5'-phosphate</name>
        <dbReference type="ChEBI" id="CHEBI:597326"/>
    </cofactor>
</comment>
<dbReference type="GO" id="GO:0009097">
    <property type="term" value="P:isoleucine biosynthetic process"/>
    <property type="evidence" value="ECO:0007669"/>
    <property type="project" value="UniProtKB-UniPathway"/>
</dbReference>
<evidence type="ECO:0000313" key="20">
    <source>
        <dbReference type="Proteomes" id="UP000247922"/>
    </source>
</evidence>
<comment type="pathway">
    <text evidence="2 18">Amino-acid biosynthesis; L-isoleucine biosynthesis; L-isoleucine from 2-oxobutanoate: step 4/4.</text>
</comment>
<evidence type="ECO:0000256" key="13">
    <source>
        <dbReference type="ARBA" id="ARBA00049229"/>
    </source>
</evidence>
<dbReference type="UniPathway" id="UPA00047">
    <property type="reaction ID" value="UER00058"/>
</dbReference>
<evidence type="ECO:0000256" key="14">
    <source>
        <dbReference type="PIRSR" id="PIRSR006468-1"/>
    </source>
</evidence>
<evidence type="ECO:0000256" key="1">
    <source>
        <dbReference type="ARBA" id="ARBA00001933"/>
    </source>
</evidence>
<comment type="pathway">
    <text evidence="4 18">Amino-acid biosynthesis; L-leucine biosynthesis; L-leucine from 3-methyl-2-oxobutanoate: step 4/4.</text>
</comment>
<dbReference type="RefSeq" id="WP_110251130.1">
    <property type="nucleotide sequence ID" value="NZ_QJJR01000004.1"/>
</dbReference>
<evidence type="ECO:0000256" key="6">
    <source>
        <dbReference type="ARBA" id="ARBA00022576"/>
    </source>
</evidence>
<dbReference type="EC" id="2.6.1.42" evidence="17"/>
<protein>
    <recommendedName>
        <fullName evidence="17">Branched-chain-amino-acid aminotransferase</fullName>
        <ecNumber evidence="17">2.6.1.42</ecNumber>
    </recommendedName>
</protein>
<dbReference type="GO" id="GO:0052655">
    <property type="term" value="F:L-valine-2-oxoglutarate transaminase activity"/>
    <property type="evidence" value="ECO:0007669"/>
    <property type="project" value="RHEA"/>
</dbReference>
<dbReference type="Gene3D" id="3.30.470.10">
    <property type="match status" value="1"/>
</dbReference>
<dbReference type="GO" id="GO:0052656">
    <property type="term" value="F:L-isoleucine-2-oxoglutarate transaminase activity"/>
    <property type="evidence" value="ECO:0007669"/>
    <property type="project" value="RHEA"/>
</dbReference>
<dbReference type="GO" id="GO:0009098">
    <property type="term" value="P:L-leucine biosynthetic process"/>
    <property type="evidence" value="ECO:0007669"/>
    <property type="project" value="UniProtKB-UniPathway"/>
</dbReference>
<keyword evidence="9 16" id="KW-0663">Pyridoxal phosphate</keyword>
<gene>
    <name evidence="19" type="ORF">DES38_104276</name>
</gene>
<evidence type="ECO:0000256" key="5">
    <source>
        <dbReference type="ARBA" id="ARBA00009320"/>
    </source>
</evidence>
<reference evidence="19 20" key="1">
    <citation type="submission" date="2018-05" db="EMBL/GenBank/DDBJ databases">
        <title>Genomic Encyclopedia of Type Strains, Phase IV (KMG-IV): sequencing the most valuable type-strain genomes for metagenomic binning, comparative biology and taxonomic classification.</title>
        <authorList>
            <person name="Goeker M."/>
        </authorList>
    </citation>
    <scope>NUCLEOTIDE SEQUENCE [LARGE SCALE GENOMIC DNA]</scope>
    <source>
        <strain evidence="19 20">DSM 22440</strain>
    </source>
</reference>
<dbReference type="PROSITE" id="PS00770">
    <property type="entry name" value="AA_TRANSFER_CLASS_4"/>
    <property type="match status" value="1"/>
</dbReference>
<keyword evidence="10 17" id="KW-0100">Branched-chain amino acid biosynthesis</keyword>
<dbReference type="GO" id="GO:0052654">
    <property type="term" value="F:L-leucine-2-oxoglutarate transaminase activity"/>
    <property type="evidence" value="ECO:0007669"/>
    <property type="project" value="RHEA"/>
</dbReference>
<dbReference type="SUPFAM" id="SSF56752">
    <property type="entry name" value="D-aminoacid aminotransferase-like PLP-dependent enzymes"/>
    <property type="match status" value="1"/>
</dbReference>
<evidence type="ECO:0000256" key="2">
    <source>
        <dbReference type="ARBA" id="ARBA00004824"/>
    </source>
</evidence>
<sequence length="365" mass="40599">MCHIDTKERFILQQISITENPNKKDKPNDNALQFGKTFTDHMFIMDYDKEIGWHDARVVPYQPLAMDPASMVFHYGQTVFEGLKAYRTDRGDVQLFRPTENIARLNRSNARMCIPEIDADTALKGIQTLVDIDRDWVPHLEGTSLYIRPFVIATEAYLGVAPASKYAFMVILSPVGAYYDAGINPVKIAVENEYIRAVKGGTGEAKTAGNYAGSMAAQEKVAALGYAQVLWLDGHEKKYIEEVGSMNIFFKINGKVITPHLSGSILPGVTRKSVIQLLNDWGIAVEERPIALTEVLEASRKGELEEAFGAGTAAVISPIGELFADGESYIINNHKTGDLSKRVYETLTGIQYGRIEDPHQWIVRV</sequence>
<accession>A0A2V3WCD6</accession>
<dbReference type="UniPathway" id="UPA00049">
    <property type="reaction ID" value="UER00062"/>
</dbReference>
<feature type="modified residue" description="N6-(pyridoxal phosphate)lysine" evidence="14">
    <location>
        <position position="206"/>
    </location>
</feature>
<dbReference type="InterPro" id="IPR018300">
    <property type="entry name" value="Aminotrans_IV_CS"/>
</dbReference>
<dbReference type="InterPro" id="IPR005786">
    <property type="entry name" value="B_amino_transII"/>
</dbReference>
<organism evidence="19 20">
    <name type="scientific">Streptohalobacillus salinus</name>
    <dbReference type="NCBI Taxonomy" id="621096"/>
    <lineage>
        <taxon>Bacteria</taxon>
        <taxon>Bacillati</taxon>
        <taxon>Bacillota</taxon>
        <taxon>Bacilli</taxon>
        <taxon>Bacillales</taxon>
        <taxon>Bacillaceae</taxon>
        <taxon>Streptohalobacillus</taxon>
    </lineage>
</organism>
<dbReference type="PIRSF" id="PIRSF006468">
    <property type="entry name" value="BCAT1"/>
    <property type="match status" value="1"/>
</dbReference>
<dbReference type="EMBL" id="QJJR01000004">
    <property type="protein sequence ID" value="PXW91840.1"/>
    <property type="molecule type" value="Genomic_DNA"/>
</dbReference>